<dbReference type="Proteomes" id="UP000885750">
    <property type="component" value="Unassembled WGS sequence"/>
</dbReference>
<protein>
    <submittedName>
        <fullName evidence="1">DUF2164 domain-containing protein</fullName>
    </submittedName>
</protein>
<gene>
    <name evidence="1" type="ORF">ENJ51_02080</name>
</gene>
<reference evidence="1" key="1">
    <citation type="journal article" date="2020" name="mSystems">
        <title>Genome- and Community-Level Interaction Insights into Carbon Utilization and Element Cycling Functions of Hydrothermarchaeota in Hydrothermal Sediment.</title>
        <authorList>
            <person name="Zhou Z."/>
            <person name="Liu Y."/>
            <person name="Xu W."/>
            <person name="Pan J."/>
            <person name="Luo Z.H."/>
            <person name="Li M."/>
        </authorList>
    </citation>
    <scope>NUCLEOTIDE SEQUENCE [LARGE SCALE GENOMIC DNA]</scope>
    <source>
        <strain evidence="1">HyVt-493</strain>
    </source>
</reference>
<organism evidence="1">
    <name type="scientific">Leucothrix mucor</name>
    <dbReference type="NCBI Taxonomy" id="45248"/>
    <lineage>
        <taxon>Bacteria</taxon>
        <taxon>Pseudomonadati</taxon>
        <taxon>Pseudomonadota</taxon>
        <taxon>Gammaproteobacteria</taxon>
        <taxon>Thiotrichales</taxon>
        <taxon>Thiotrichaceae</taxon>
        <taxon>Leucothrix</taxon>
    </lineage>
</organism>
<sequence>MSEIKLSKEQKEIIVTKIKLYFNDELNQEIGQFDAEFLLDFFSETVGAYYYNQGLLDAQAVISSKVDEFADALYEIEKPTD</sequence>
<comment type="caution">
    <text evidence="1">The sequence shown here is derived from an EMBL/GenBank/DDBJ whole genome shotgun (WGS) entry which is preliminary data.</text>
</comment>
<name>A0A7V2WUD8_LEUMU</name>
<dbReference type="Pfam" id="PF09932">
    <property type="entry name" value="DUF2164"/>
    <property type="match status" value="1"/>
</dbReference>
<evidence type="ECO:0000313" key="1">
    <source>
        <dbReference type="EMBL" id="HFC91582.1"/>
    </source>
</evidence>
<accession>A0A7V2WUD8</accession>
<proteinExistence type="predicted"/>
<dbReference type="InterPro" id="IPR018680">
    <property type="entry name" value="DUF2164"/>
</dbReference>
<dbReference type="AlphaFoldDB" id="A0A7V2WUD8"/>
<dbReference type="EMBL" id="DRMS01000084">
    <property type="protein sequence ID" value="HFC91582.1"/>
    <property type="molecule type" value="Genomic_DNA"/>
</dbReference>